<dbReference type="InterPro" id="IPR013784">
    <property type="entry name" value="Carb-bd-like_fold"/>
</dbReference>
<dbReference type="GO" id="GO:0030246">
    <property type="term" value="F:carbohydrate binding"/>
    <property type="evidence" value="ECO:0007669"/>
    <property type="project" value="InterPro"/>
</dbReference>
<gene>
    <name evidence="5" type="ORF">EFA69_13715</name>
</gene>
<dbReference type="AlphaFoldDB" id="A0A3M9MQR2"/>
<dbReference type="InterPro" id="IPR003961">
    <property type="entry name" value="FN3_dom"/>
</dbReference>
<dbReference type="Gene3D" id="2.60.40.1120">
    <property type="entry name" value="Carboxypeptidase-like, regulatory domain"/>
    <property type="match status" value="1"/>
</dbReference>
<feature type="region of interest" description="Disordered" evidence="2">
    <location>
        <begin position="111"/>
        <end position="135"/>
    </location>
</feature>
<dbReference type="PROSITE" id="PS51257">
    <property type="entry name" value="PROKAR_LIPOPROTEIN"/>
    <property type="match status" value="1"/>
</dbReference>
<dbReference type="PROSITE" id="PS50853">
    <property type="entry name" value="FN3"/>
    <property type="match status" value="1"/>
</dbReference>
<dbReference type="Gene3D" id="2.60.40.10">
    <property type="entry name" value="Immunoglobulins"/>
    <property type="match status" value="1"/>
</dbReference>
<dbReference type="InterPro" id="IPR011659">
    <property type="entry name" value="WD40"/>
</dbReference>
<organism evidence="5 6">
    <name type="scientific">Rufibacter immobilis</name>
    <dbReference type="NCBI Taxonomy" id="1348778"/>
    <lineage>
        <taxon>Bacteria</taxon>
        <taxon>Pseudomonadati</taxon>
        <taxon>Bacteroidota</taxon>
        <taxon>Cytophagia</taxon>
        <taxon>Cytophagales</taxon>
        <taxon>Hymenobacteraceae</taxon>
        <taxon>Rufibacter</taxon>
    </lineage>
</organism>
<dbReference type="RefSeq" id="WP_123133682.1">
    <property type="nucleotide sequence ID" value="NZ_RJJE01000017.1"/>
</dbReference>
<dbReference type="SUPFAM" id="SSF69304">
    <property type="entry name" value="Tricorn protease N-terminal domain"/>
    <property type="match status" value="1"/>
</dbReference>
<dbReference type="InterPro" id="IPR013783">
    <property type="entry name" value="Ig-like_fold"/>
</dbReference>
<evidence type="ECO:0000313" key="5">
    <source>
        <dbReference type="EMBL" id="RNI27213.1"/>
    </source>
</evidence>
<protein>
    <recommendedName>
        <fullName evidence="4">Fibronectin type-III domain-containing protein</fullName>
    </recommendedName>
</protein>
<dbReference type="InterPro" id="IPR011042">
    <property type="entry name" value="6-blade_b-propeller_TolB-like"/>
</dbReference>
<dbReference type="Pfam" id="PF07676">
    <property type="entry name" value="PD40"/>
    <property type="match status" value="1"/>
</dbReference>
<feature type="chain" id="PRO_5018121034" description="Fibronectin type-III domain-containing protein" evidence="3">
    <location>
        <begin position="21"/>
        <end position="500"/>
    </location>
</feature>
<dbReference type="PANTHER" id="PTHR36842:SF1">
    <property type="entry name" value="PROTEIN TOLB"/>
    <property type="match status" value="1"/>
</dbReference>
<evidence type="ECO:0000313" key="6">
    <source>
        <dbReference type="Proteomes" id="UP000271010"/>
    </source>
</evidence>
<feature type="signal peptide" evidence="3">
    <location>
        <begin position="1"/>
        <end position="20"/>
    </location>
</feature>
<dbReference type="EMBL" id="RJJE01000017">
    <property type="protein sequence ID" value="RNI27213.1"/>
    <property type="molecule type" value="Genomic_DNA"/>
</dbReference>
<proteinExistence type="inferred from homology"/>
<evidence type="ECO:0000256" key="3">
    <source>
        <dbReference type="SAM" id="SignalP"/>
    </source>
</evidence>
<dbReference type="Proteomes" id="UP000271010">
    <property type="component" value="Unassembled WGS sequence"/>
</dbReference>
<dbReference type="SUPFAM" id="SSF49452">
    <property type="entry name" value="Starch-binding domain-like"/>
    <property type="match status" value="1"/>
</dbReference>
<sequence length="500" mass="54673">MLKTASTLWLVCFFFLFVSCNEDPIEPTGEGSIAGIVLDAVTGRPLPAVTINTNPATSAIITDSEGKFVFNNIPGGDYSISAKKTGYKAETVTVAVRDSEQTPVTIQLEVGTTTSNNAAPNPAANPSPGTDSQNQPISVLLKWSGSDPNRADSVLTYDVYLFEAGSTQKKKLAEGTKDTSVVAHGLQYNTTYFWQVISKDIKGDSSIGPTWSFKTIGFPDHRYYFARSVDGNFDIYSSDGTEAASARLTTAFTREWWPIMSPRRDLIAYSSNASIEPQIFTMNRDGSGKRQITTLPVIGYHNQGIGFAWSPDGGRIVYANYDKLYTIDYDGFNLTLIATAPANRHFRMVDWTAQGNKIVVQTIGSNINDSEIYLMNADGTNMTKLVDNLPGRVESPSFSIDGNYVLFTRDVDGFENATGRQLNSHIYMVKLDGTGLVDLSTSKPAGTNDVFPRFSPDGAKVIFENVSNDGLGESSIWTLEIAEKTKRVKLLSNATMPEWK</sequence>
<feature type="compositionally biased region" description="Low complexity" evidence="2">
    <location>
        <begin position="111"/>
        <end position="130"/>
    </location>
</feature>
<evidence type="ECO:0000256" key="2">
    <source>
        <dbReference type="SAM" id="MobiDB-lite"/>
    </source>
</evidence>
<evidence type="ECO:0000256" key="1">
    <source>
        <dbReference type="ARBA" id="ARBA00009820"/>
    </source>
</evidence>
<dbReference type="PANTHER" id="PTHR36842">
    <property type="entry name" value="PROTEIN TOLB HOMOLOG"/>
    <property type="match status" value="1"/>
</dbReference>
<dbReference type="Pfam" id="PF13620">
    <property type="entry name" value="CarboxypepD_reg"/>
    <property type="match status" value="1"/>
</dbReference>
<name>A0A3M9MQR2_9BACT</name>
<evidence type="ECO:0000259" key="4">
    <source>
        <dbReference type="PROSITE" id="PS50853"/>
    </source>
</evidence>
<feature type="domain" description="Fibronectin type-III" evidence="4">
    <location>
        <begin position="125"/>
        <end position="218"/>
    </location>
</feature>
<comment type="caution">
    <text evidence="5">The sequence shown here is derived from an EMBL/GenBank/DDBJ whole genome shotgun (WGS) entry which is preliminary data.</text>
</comment>
<dbReference type="OrthoDB" id="9815657at2"/>
<reference evidence="5 6" key="1">
    <citation type="submission" date="2018-11" db="EMBL/GenBank/DDBJ databases">
        <title>Rufibacter latericius sp. nov., isolated from water in Baiyang Lake.</title>
        <authorList>
            <person name="Yang Y."/>
        </authorList>
    </citation>
    <scope>NUCLEOTIDE SEQUENCE [LARGE SCALE GENOMIC DNA]</scope>
    <source>
        <strain evidence="5 6">MCC P1</strain>
    </source>
</reference>
<comment type="similarity">
    <text evidence="1">Belongs to the TolB family.</text>
</comment>
<dbReference type="CDD" id="cd00063">
    <property type="entry name" value="FN3"/>
    <property type="match status" value="1"/>
</dbReference>
<dbReference type="InterPro" id="IPR036116">
    <property type="entry name" value="FN3_sf"/>
</dbReference>
<keyword evidence="3" id="KW-0732">Signal</keyword>
<keyword evidence="6" id="KW-1185">Reference proteome</keyword>
<dbReference type="SUPFAM" id="SSF49265">
    <property type="entry name" value="Fibronectin type III"/>
    <property type="match status" value="1"/>
</dbReference>
<accession>A0A3M9MQR2</accession>
<dbReference type="Gene3D" id="2.120.10.30">
    <property type="entry name" value="TolB, C-terminal domain"/>
    <property type="match status" value="1"/>
</dbReference>